<dbReference type="Gene3D" id="1.10.490.10">
    <property type="entry name" value="Globins"/>
    <property type="match status" value="1"/>
</dbReference>
<keyword evidence="7" id="KW-0675">Receptor</keyword>
<evidence type="ECO:0000256" key="4">
    <source>
        <dbReference type="ARBA" id="ARBA00023004"/>
    </source>
</evidence>
<reference evidence="7 8" key="1">
    <citation type="submission" date="2019-04" db="EMBL/GenBank/DDBJ databases">
        <title>Shimia ponticola sp. nov., isolated from seawater.</title>
        <authorList>
            <person name="Kim Y.-O."/>
            <person name="Yoon J.-H."/>
        </authorList>
    </citation>
    <scope>NUCLEOTIDE SEQUENCE [LARGE SCALE GENOMIC DNA]</scope>
    <source>
        <strain evidence="7 8">MYP11</strain>
    </source>
</reference>
<dbReference type="AlphaFoldDB" id="A0A4S4NHG7"/>
<dbReference type="InterPro" id="IPR000971">
    <property type="entry name" value="Globin"/>
</dbReference>
<keyword evidence="5" id="KW-0813">Transport</keyword>
<keyword evidence="2 5" id="KW-0561">Oxygen transport</keyword>
<keyword evidence="8" id="KW-1185">Reference proteome</keyword>
<organism evidence="7 8">
    <name type="scientific">Aliishimia ponticola</name>
    <dbReference type="NCBI Taxonomy" id="2499833"/>
    <lineage>
        <taxon>Bacteria</taxon>
        <taxon>Pseudomonadati</taxon>
        <taxon>Pseudomonadota</taxon>
        <taxon>Alphaproteobacteria</taxon>
        <taxon>Rhodobacterales</taxon>
        <taxon>Paracoccaceae</taxon>
        <taxon>Aliishimia</taxon>
    </lineage>
</organism>
<accession>A0A4S4NHG7</accession>
<comment type="caution">
    <text evidence="7">The sequence shown here is derived from an EMBL/GenBank/DDBJ whole genome shotgun (WGS) entry which is preliminary data.</text>
</comment>
<evidence type="ECO:0000256" key="2">
    <source>
        <dbReference type="ARBA" id="ARBA00022621"/>
    </source>
</evidence>
<dbReference type="Pfam" id="PF00042">
    <property type="entry name" value="Globin"/>
    <property type="match status" value="1"/>
</dbReference>
<dbReference type="OrthoDB" id="3213438at2"/>
<dbReference type="GO" id="GO:0071949">
    <property type="term" value="F:FAD binding"/>
    <property type="evidence" value="ECO:0007669"/>
    <property type="project" value="TreeGrafter"/>
</dbReference>
<dbReference type="RefSeq" id="WP_136462054.1">
    <property type="nucleotide sequence ID" value="NZ_SRKY01000001.1"/>
</dbReference>
<dbReference type="PROSITE" id="PS01033">
    <property type="entry name" value="GLOBIN"/>
    <property type="match status" value="1"/>
</dbReference>
<dbReference type="PANTHER" id="PTHR43396">
    <property type="entry name" value="FLAVOHEMOPROTEIN"/>
    <property type="match status" value="1"/>
</dbReference>
<feature type="domain" description="Globin" evidence="6">
    <location>
        <begin position="1"/>
        <end position="134"/>
    </location>
</feature>
<dbReference type="SUPFAM" id="SSF46458">
    <property type="entry name" value="Globin-like"/>
    <property type="match status" value="1"/>
</dbReference>
<dbReference type="Proteomes" id="UP000306602">
    <property type="component" value="Unassembled WGS sequence"/>
</dbReference>
<dbReference type="EMBL" id="SRKY01000001">
    <property type="protein sequence ID" value="THH39136.1"/>
    <property type="molecule type" value="Genomic_DNA"/>
</dbReference>
<dbReference type="InterPro" id="IPR012292">
    <property type="entry name" value="Globin/Proto"/>
</dbReference>
<keyword evidence="3" id="KW-0479">Metal-binding</keyword>
<evidence type="ECO:0000313" key="7">
    <source>
        <dbReference type="EMBL" id="THH39136.1"/>
    </source>
</evidence>
<dbReference type="GO" id="GO:0046872">
    <property type="term" value="F:metal ion binding"/>
    <property type="evidence" value="ECO:0007669"/>
    <property type="project" value="UniProtKB-KW"/>
</dbReference>
<comment type="similarity">
    <text evidence="5">Belongs to the globin family.</text>
</comment>
<proteinExistence type="inferred from homology"/>
<dbReference type="GO" id="GO:0019825">
    <property type="term" value="F:oxygen binding"/>
    <property type="evidence" value="ECO:0007669"/>
    <property type="project" value="InterPro"/>
</dbReference>
<dbReference type="GO" id="GO:0020037">
    <property type="term" value="F:heme binding"/>
    <property type="evidence" value="ECO:0007669"/>
    <property type="project" value="InterPro"/>
</dbReference>
<evidence type="ECO:0000256" key="5">
    <source>
        <dbReference type="RuleBase" id="RU000356"/>
    </source>
</evidence>
<gene>
    <name evidence="7" type="ORF">E4Z66_06205</name>
</gene>
<dbReference type="GO" id="GO:0046210">
    <property type="term" value="P:nitric oxide catabolic process"/>
    <property type="evidence" value="ECO:0007669"/>
    <property type="project" value="TreeGrafter"/>
</dbReference>
<dbReference type="InterPro" id="IPR009050">
    <property type="entry name" value="Globin-like_sf"/>
</dbReference>
<evidence type="ECO:0000256" key="3">
    <source>
        <dbReference type="ARBA" id="ARBA00022723"/>
    </source>
</evidence>
<evidence type="ECO:0000313" key="8">
    <source>
        <dbReference type="Proteomes" id="UP000306602"/>
    </source>
</evidence>
<keyword evidence="1 5" id="KW-0349">Heme</keyword>
<dbReference type="GO" id="GO:0071500">
    <property type="term" value="P:cellular response to nitrosative stress"/>
    <property type="evidence" value="ECO:0007669"/>
    <property type="project" value="TreeGrafter"/>
</dbReference>
<name>A0A4S4NHG7_9RHOB</name>
<dbReference type="GO" id="GO:0005344">
    <property type="term" value="F:oxygen carrier activity"/>
    <property type="evidence" value="ECO:0007669"/>
    <property type="project" value="UniProtKB-KW"/>
</dbReference>
<dbReference type="CDD" id="cd12131">
    <property type="entry name" value="HGbI-like"/>
    <property type="match status" value="1"/>
</dbReference>
<sequence>MTPEKIALVQDSFAKVAPIAPQAGAAFYDRLFEIAPEVRPMFKDDLTDQAAKLMTTLGVVVKGLTDLPKIIPVAEQLARRHVSYGVTEDQYGPVGAALIDTLSAGLGDDFTPEVKAAWEDAYATLSGVMIAAAYHEETVA</sequence>
<evidence type="ECO:0000256" key="1">
    <source>
        <dbReference type="ARBA" id="ARBA00022617"/>
    </source>
</evidence>
<evidence type="ECO:0000259" key="6">
    <source>
        <dbReference type="PROSITE" id="PS01033"/>
    </source>
</evidence>
<dbReference type="GO" id="GO:0008941">
    <property type="term" value="F:nitric oxide dioxygenase NAD(P)H activity"/>
    <property type="evidence" value="ECO:0007669"/>
    <property type="project" value="TreeGrafter"/>
</dbReference>
<keyword evidence="4" id="KW-0408">Iron</keyword>
<protein>
    <submittedName>
        <fullName evidence="7">Hemin receptor</fullName>
    </submittedName>
</protein>
<dbReference type="PANTHER" id="PTHR43396:SF3">
    <property type="entry name" value="FLAVOHEMOPROTEIN"/>
    <property type="match status" value="1"/>
</dbReference>